<protein>
    <submittedName>
        <fullName evidence="1">17317_t:CDS:1</fullName>
    </submittedName>
</protein>
<proteinExistence type="predicted"/>
<dbReference type="Proteomes" id="UP000789920">
    <property type="component" value="Unassembled WGS sequence"/>
</dbReference>
<evidence type="ECO:0000313" key="2">
    <source>
        <dbReference type="Proteomes" id="UP000789920"/>
    </source>
</evidence>
<comment type="caution">
    <text evidence="1">The sequence shown here is derived from an EMBL/GenBank/DDBJ whole genome shotgun (WGS) entry which is preliminary data.</text>
</comment>
<feature type="non-terminal residue" evidence="1">
    <location>
        <position position="208"/>
    </location>
</feature>
<reference evidence="1" key="1">
    <citation type="submission" date="2021-06" db="EMBL/GenBank/DDBJ databases">
        <authorList>
            <person name="Kallberg Y."/>
            <person name="Tangrot J."/>
            <person name="Rosling A."/>
        </authorList>
    </citation>
    <scope>NUCLEOTIDE SEQUENCE</scope>
    <source>
        <strain evidence="1">MA461A</strain>
    </source>
</reference>
<evidence type="ECO:0000313" key="1">
    <source>
        <dbReference type="EMBL" id="CAG8799484.1"/>
    </source>
</evidence>
<organism evidence="1 2">
    <name type="scientific">Racocetra persica</name>
    <dbReference type="NCBI Taxonomy" id="160502"/>
    <lineage>
        <taxon>Eukaryota</taxon>
        <taxon>Fungi</taxon>
        <taxon>Fungi incertae sedis</taxon>
        <taxon>Mucoromycota</taxon>
        <taxon>Glomeromycotina</taxon>
        <taxon>Glomeromycetes</taxon>
        <taxon>Diversisporales</taxon>
        <taxon>Gigasporaceae</taxon>
        <taxon>Racocetra</taxon>
    </lineage>
</organism>
<dbReference type="EMBL" id="CAJVQC010059126">
    <property type="protein sequence ID" value="CAG8799484.1"/>
    <property type="molecule type" value="Genomic_DNA"/>
</dbReference>
<name>A0ACA9RN25_9GLOM</name>
<accession>A0ACA9RN25</accession>
<gene>
    <name evidence="1" type="ORF">RPERSI_LOCUS20735</name>
</gene>
<keyword evidence="2" id="KW-1185">Reference proteome</keyword>
<sequence>MSSHATLIVIIISKENSNSLTQGFAKYQSAEDDFKTVRWKYFYPFQKPYAEFSAGDIVMFVGKFIVESLEQYITVSHVNVIATGDSNQEFEANEIPFSISYCMFLVLVNRDPKEPTDIDFATINVNASQNTQGSSSFIDYCSDVDLIADDVEPANTRTLKRPHRLIPNPSKQDTSSELNNEETTVSLPNTISVVAANAKTIQPLKGKK</sequence>